<feature type="region of interest" description="Disordered" evidence="1">
    <location>
        <begin position="309"/>
        <end position="330"/>
    </location>
</feature>
<dbReference type="InterPro" id="IPR057369">
    <property type="entry name" value="VG15"/>
</dbReference>
<accession>A0A839XUJ0</accession>
<evidence type="ECO:0000256" key="1">
    <source>
        <dbReference type="SAM" id="MobiDB-lite"/>
    </source>
</evidence>
<keyword evidence="3" id="KW-1185">Reference proteome</keyword>
<reference evidence="2 3" key="1">
    <citation type="submission" date="2020-08" db="EMBL/GenBank/DDBJ databases">
        <title>Sequencing the genomes of 1000 actinobacteria strains.</title>
        <authorList>
            <person name="Klenk H.-P."/>
        </authorList>
    </citation>
    <scope>NUCLEOTIDE SEQUENCE [LARGE SCALE GENOMIC DNA]</scope>
    <source>
        <strain evidence="2 3">DSM 45267</strain>
    </source>
</reference>
<dbReference type="Proteomes" id="UP000564573">
    <property type="component" value="Unassembled WGS sequence"/>
</dbReference>
<proteinExistence type="predicted"/>
<dbReference type="AlphaFoldDB" id="A0A839XUJ0"/>
<dbReference type="Pfam" id="PF25310">
    <property type="entry name" value="VG15"/>
    <property type="match status" value="1"/>
</dbReference>
<sequence>MTTAEVAQDHYRDRQAIAAAVAAEAAEAWRELNPGDLDAWDLPAAQLAVVLTGAQQQAASAADDYVDTALSEQGAEPSPAGRVDPRRFAGVASDGRPLEGLLRSPVVATKLALARGTTVPRALATGQATLDMMVRTQVADAGRAADGVAVAARPSTGYVRMLQGKSCSRCAILAGRYYRWSAGFWRHPRCDCIHVPARGEQAARSEGLVSDPKEFFNSLSPAEQAQLFTKAGAQAIRDGADMNQVVNARRGAAGLSKPGGRLTREEQRMLRGGRDRGELARTDVFGQQVFTTTEGTTTRGLAGQRMREQGARTTRESGETVTRRARGGDVQRTVNRRRVQAPRLMPESIYELADSRDDAIRLLKRFGYII</sequence>
<organism evidence="2 3">
    <name type="scientific">Prauserella sediminis</name>
    <dbReference type="NCBI Taxonomy" id="577680"/>
    <lineage>
        <taxon>Bacteria</taxon>
        <taxon>Bacillati</taxon>
        <taxon>Actinomycetota</taxon>
        <taxon>Actinomycetes</taxon>
        <taxon>Pseudonocardiales</taxon>
        <taxon>Pseudonocardiaceae</taxon>
        <taxon>Prauserella</taxon>
        <taxon>Prauserella salsuginis group</taxon>
    </lineage>
</organism>
<protein>
    <recommendedName>
        <fullName evidence="4">Phage Mu protein F like protein</fullName>
    </recommendedName>
</protein>
<evidence type="ECO:0008006" key="4">
    <source>
        <dbReference type="Google" id="ProtNLM"/>
    </source>
</evidence>
<dbReference type="EMBL" id="JACIBS010000021">
    <property type="protein sequence ID" value="MBB3666407.1"/>
    <property type="molecule type" value="Genomic_DNA"/>
</dbReference>
<comment type="caution">
    <text evidence="2">The sequence shown here is derived from an EMBL/GenBank/DDBJ whole genome shotgun (WGS) entry which is preliminary data.</text>
</comment>
<evidence type="ECO:0000313" key="2">
    <source>
        <dbReference type="EMBL" id="MBB3666407.1"/>
    </source>
</evidence>
<gene>
    <name evidence="2" type="ORF">FB384_005370</name>
</gene>
<feature type="compositionally biased region" description="Basic and acidic residues" evidence="1">
    <location>
        <begin position="309"/>
        <end position="329"/>
    </location>
</feature>
<evidence type="ECO:0000313" key="3">
    <source>
        <dbReference type="Proteomes" id="UP000564573"/>
    </source>
</evidence>
<name>A0A839XUJ0_9PSEU</name>